<evidence type="ECO:0000313" key="10">
    <source>
        <dbReference type="EMBL" id="KEO75584.1"/>
    </source>
</evidence>
<evidence type="ECO:0000256" key="8">
    <source>
        <dbReference type="SAM" id="Phobius"/>
    </source>
</evidence>
<dbReference type="AlphaFoldDB" id="A0A074L332"/>
<dbReference type="Gene3D" id="1.25.40.10">
    <property type="entry name" value="Tetratricopeptide repeat domain"/>
    <property type="match status" value="2"/>
</dbReference>
<keyword evidence="8" id="KW-1133">Transmembrane helix</keyword>
<feature type="transmembrane region" description="Helical" evidence="8">
    <location>
        <begin position="359"/>
        <end position="380"/>
    </location>
</feature>
<gene>
    <name evidence="10" type="ORF">EL17_00385</name>
</gene>
<keyword evidence="7" id="KW-0802">TPR repeat</keyword>
<feature type="domain" description="Histidine kinase" evidence="9">
    <location>
        <begin position="420"/>
        <end position="630"/>
    </location>
</feature>
<reference evidence="10 11" key="1">
    <citation type="submission" date="2014-04" db="EMBL/GenBank/DDBJ databases">
        <title>Characterization and application of a salt tolerant electro-active bacterium.</title>
        <authorList>
            <person name="Yang L."/>
            <person name="Wei S."/>
            <person name="Tay Q.X.M."/>
        </authorList>
    </citation>
    <scope>NUCLEOTIDE SEQUENCE [LARGE SCALE GENOMIC DNA]</scope>
    <source>
        <strain evidence="10 11">LY1</strain>
    </source>
</reference>
<evidence type="ECO:0000256" key="2">
    <source>
        <dbReference type="ARBA" id="ARBA00012438"/>
    </source>
</evidence>
<comment type="caution">
    <text evidence="10">The sequence shown here is derived from an EMBL/GenBank/DDBJ whole genome shotgun (WGS) entry which is preliminary data.</text>
</comment>
<dbReference type="SUPFAM" id="SSF55874">
    <property type="entry name" value="ATPase domain of HSP90 chaperone/DNA topoisomerase II/histidine kinase"/>
    <property type="match status" value="1"/>
</dbReference>
<proteinExistence type="predicted"/>
<keyword evidence="8" id="KW-0472">Membrane</keyword>
<keyword evidence="4" id="KW-0808">Transferase</keyword>
<evidence type="ECO:0000256" key="1">
    <source>
        <dbReference type="ARBA" id="ARBA00000085"/>
    </source>
</evidence>
<evidence type="ECO:0000313" key="11">
    <source>
        <dbReference type="Proteomes" id="UP000027821"/>
    </source>
</evidence>
<keyword evidence="3" id="KW-0597">Phosphoprotein</keyword>
<dbReference type="RefSeq" id="WP_035069333.1">
    <property type="nucleotide sequence ID" value="NZ_JMIH01000010.1"/>
</dbReference>
<keyword evidence="8" id="KW-0812">Transmembrane</keyword>
<dbReference type="GO" id="GO:0004721">
    <property type="term" value="F:phosphoprotein phosphatase activity"/>
    <property type="evidence" value="ECO:0007669"/>
    <property type="project" value="TreeGrafter"/>
</dbReference>
<dbReference type="InterPro" id="IPR050351">
    <property type="entry name" value="BphY/WalK/GraS-like"/>
</dbReference>
<evidence type="ECO:0000256" key="6">
    <source>
        <dbReference type="ARBA" id="ARBA00023012"/>
    </source>
</evidence>
<name>A0A074L332_9BACT</name>
<dbReference type="SMART" id="SM00387">
    <property type="entry name" value="HATPase_c"/>
    <property type="match status" value="1"/>
</dbReference>
<organism evidence="10 11">
    <name type="scientific">Anditalea andensis</name>
    <dbReference type="NCBI Taxonomy" id="1048983"/>
    <lineage>
        <taxon>Bacteria</taxon>
        <taxon>Pseudomonadati</taxon>
        <taxon>Bacteroidota</taxon>
        <taxon>Cytophagia</taxon>
        <taxon>Cytophagales</taxon>
        <taxon>Cytophagaceae</taxon>
        <taxon>Anditalea</taxon>
    </lineage>
</organism>
<dbReference type="eggNOG" id="COG2205">
    <property type="taxonomic scope" value="Bacteria"/>
</dbReference>
<accession>A0A074L332</accession>
<feature type="repeat" description="TPR" evidence="7">
    <location>
        <begin position="86"/>
        <end position="119"/>
    </location>
</feature>
<protein>
    <recommendedName>
        <fullName evidence="2">histidine kinase</fullName>
        <ecNumber evidence="2">2.7.13.3</ecNumber>
    </recommendedName>
</protein>
<dbReference type="Proteomes" id="UP000027821">
    <property type="component" value="Unassembled WGS sequence"/>
</dbReference>
<evidence type="ECO:0000259" key="9">
    <source>
        <dbReference type="PROSITE" id="PS50109"/>
    </source>
</evidence>
<dbReference type="Pfam" id="PF13424">
    <property type="entry name" value="TPR_12"/>
    <property type="match status" value="1"/>
</dbReference>
<evidence type="ECO:0000256" key="3">
    <source>
        <dbReference type="ARBA" id="ARBA00022553"/>
    </source>
</evidence>
<dbReference type="InterPro" id="IPR005467">
    <property type="entry name" value="His_kinase_dom"/>
</dbReference>
<dbReference type="OrthoDB" id="9810447at2"/>
<dbReference type="PROSITE" id="PS50005">
    <property type="entry name" value="TPR"/>
    <property type="match status" value="1"/>
</dbReference>
<keyword evidence="6" id="KW-0902">Two-component regulatory system</keyword>
<dbReference type="EMBL" id="JMIH01000010">
    <property type="protein sequence ID" value="KEO75584.1"/>
    <property type="molecule type" value="Genomic_DNA"/>
</dbReference>
<dbReference type="eggNOG" id="COG0457">
    <property type="taxonomic scope" value="Bacteria"/>
</dbReference>
<dbReference type="InterPro" id="IPR011990">
    <property type="entry name" value="TPR-like_helical_dom_sf"/>
</dbReference>
<keyword evidence="5" id="KW-0418">Kinase</keyword>
<dbReference type="InterPro" id="IPR036890">
    <property type="entry name" value="HATPase_C_sf"/>
</dbReference>
<dbReference type="EC" id="2.7.13.3" evidence="2"/>
<dbReference type="InterPro" id="IPR003594">
    <property type="entry name" value="HATPase_dom"/>
</dbReference>
<dbReference type="GO" id="GO:0005886">
    <property type="term" value="C:plasma membrane"/>
    <property type="evidence" value="ECO:0007669"/>
    <property type="project" value="TreeGrafter"/>
</dbReference>
<evidence type="ECO:0000256" key="4">
    <source>
        <dbReference type="ARBA" id="ARBA00022679"/>
    </source>
</evidence>
<dbReference type="SUPFAM" id="SSF48452">
    <property type="entry name" value="TPR-like"/>
    <property type="match status" value="2"/>
</dbReference>
<dbReference type="PANTHER" id="PTHR45453">
    <property type="entry name" value="PHOSPHATE REGULON SENSOR PROTEIN PHOR"/>
    <property type="match status" value="1"/>
</dbReference>
<comment type="catalytic activity">
    <reaction evidence="1">
        <text>ATP + protein L-histidine = ADP + protein N-phospho-L-histidine.</text>
        <dbReference type="EC" id="2.7.13.3"/>
    </reaction>
</comment>
<evidence type="ECO:0000256" key="5">
    <source>
        <dbReference type="ARBA" id="ARBA00022777"/>
    </source>
</evidence>
<dbReference type="Pfam" id="PF02518">
    <property type="entry name" value="HATPase_c"/>
    <property type="match status" value="1"/>
</dbReference>
<dbReference type="STRING" id="1048983.EL17_00385"/>
<dbReference type="InterPro" id="IPR019734">
    <property type="entry name" value="TPR_rpt"/>
</dbReference>
<dbReference type="Gene3D" id="3.30.565.10">
    <property type="entry name" value="Histidine kinase-like ATPase, C-terminal domain"/>
    <property type="match status" value="1"/>
</dbReference>
<keyword evidence="11" id="KW-1185">Reference proteome</keyword>
<evidence type="ECO:0000256" key="7">
    <source>
        <dbReference type="PROSITE-ProRule" id="PRU00339"/>
    </source>
</evidence>
<dbReference type="PROSITE" id="PS50109">
    <property type="entry name" value="HIS_KIN"/>
    <property type="match status" value="1"/>
</dbReference>
<dbReference type="PANTHER" id="PTHR45453:SF1">
    <property type="entry name" value="PHOSPHATE REGULON SENSOR PROTEIN PHOR"/>
    <property type="match status" value="1"/>
</dbReference>
<dbReference type="GO" id="GO:0016036">
    <property type="term" value="P:cellular response to phosphate starvation"/>
    <property type="evidence" value="ECO:0007669"/>
    <property type="project" value="TreeGrafter"/>
</dbReference>
<dbReference type="SMART" id="SM00028">
    <property type="entry name" value="TPR"/>
    <property type="match status" value="6"/>
</dbReference>
<dbReference type="GO" id="GO:0000155">
    <property type="term" value="F:phosphorelay sensor kinase activity"/>
    <property type="evidence" value="ECO:0007669"/>
    <property type="project" value="TreeGrafter"/>
</dbReference>
<sequence length="630" mass="72044">MNRIFLSTLLVLISLSVFHLRAQSLDFTHQFVYAFDPSEIALERYEIDHISERIFDFKGHHLDSMLYLSEKILLGSRAISYNKGMANSYSYIGVYHYQKGNYTQAVKYYIRAQELWMQEKDNNKVASLSNNIGLVYEQLEDITNSLYYHQLAIDQSDGQQSPIVLANFYLNYANVKNLHTNIYDALPYYYKAIAMLQAEKNIDDLANVYLNLGNTFGRHGMIDSVKVYFDKGLHLARKGKDYTNLAYALTSQIRFYTYTEDYSEALKYANESLEAANISKSTQTKADALFAISDLYELLGDYKESLSAARQYQAVVDTLNKQTHNLEIARIEASSLFEKEKLLLDKQIVDQETLAFRRLFIISILIVFICLLFLTAYFIYRNGRKARKANLLLIRKNKEIEVLAAQSAELSAHQQIIFKILGHDLKGPVLSLATVTEMASNDYFSLEELKALLPRLSVQAKQLNVSLENLLHWAMNQMTGERWEPAYVNLTGHVQECIDFLDTAIREKSISVHLHLENFPNLYADPYMMMIGIRNVIANAIKFTPEGEIISISSSKKDDMMGLMIFNPGKEISPEILRKINDGLIVSESQRGTGLGLMLTRKYMLKNKGRMEVRNITGEGVEVGLFLPLQ</sequence>